<dbReference type="Pfam" id="PF01266">
    <property type="entry name" value="DAO"/>
    <property type="match status" value="1"/>
</dbReference>
<dbReference type="EMBL" id="CP030941">
    <property type="protein sequence ID" value="UUP15938.1"/>
    <property type="molecule type" value="Genomic_DNA"/>
</dbReference>
<dbReference type="PANTHER" id="PTHR13847:SF274">
    <property type="entry name" value="RIESKE 2FE-2S IRON-SULFUR PROTEIN YHFW-RELATED"/>
    <property type="match status" value="1"/>
</dbReference>
<dbReference type="InterPro" id="IPR017941">
    <property type="entry name" value="Rieske_2Fe-2S"/>
</dbReference>
<dbReference type="RefSeq" id="WP_338528404.1">
    <property type="nucleotide sequence ID" value="NZ_CP030941.1"/>
</dbReference>
<dbReference type="InterPro" id="IPR036188">
    <property type="entry name" value="FAD/NAD-bd_sf"/>
</dbReference>
<keyword evidence="4" id="KW-0408">Iron</keyword>
<protein>
    <submittedName>
        <fullName evidence="8">Gamma-glutamylputrescine oxidoreductase</fullName>
        <ecNumber evidence="8">1.4.3.-</ecNumber>
    </submittedName>
</protein>
<dbReference type="InterPro" id="IPR005805">
    <property type="entry name" value="Rieske_Fe-S_prot_C"/>
</dbReference>
<dbReference type="SUPFAM" id="SSF51905">
    <property type="entry name" value="FAD/NAD(P)-binding domain"/>
    <property type="match status" value="1"/>
</dbReference>
<dbReference type="Proteomes" id="UP001342418">
    <property type="component" value="Chromosome"/>
</dbReference>
<dbReference type="Gene3D" id="3.30.9.10">
    <property type="entry name" value="D-Amino Acid Oxidase, subunit A, domain 2"/>
    <property type="match status" value="1"/>
</dbReference>
<dbReference type="Pfam" id="PF00355">
    <property type="entry name" value="Rieske"/>
    <property type="match status" value="1"/>
</dbReference>
<dbReference type="GO" id="GO:0016491">
    <property type="term" value="F:oxidoreductase activity"/>
    <property type="evidence" value="ECO:0007669"/>
    <property type="project" value="UniProtKB-KW"/>
</dbReference>
<dbReference type="SUPFAM" id="SSF50022">
    <property type="entry name" value="ISP domain"/>
    <property type="match status" value="1"/>
</dbReference>
<reference evidence="8 9" key="1">
    <citation type="submission" date="2018-07" db="EMBL/GenBank/DDBJ databases">
        <title>Genome sequence of Nitratireductor thuwali#1536.</title>
        <authorList>
            <person name="Michoud G."/>
            <person name="Merlino G."/>
            <person name="Sefrji F.O."/>
            <person name="Daffonchio D."/>
        </authorList>
    </citation>
    <scope>NUCLEOTIDE SEQUENCE [LARGE SCALE GENOMIC DNA]</scope>
    <source>
        <strain evidence="9">Nit1536</strain>
    </source>
</reference>
<evidence type="ECO:0000256" key="4">
    <source>
        <dbReference type="ARBA" id="ARBA00023004"/>
    </source>
</evidence>
<proteinExistence type="predicted"/>
<evidence type="ECO:0000256" key="6">
    <source>
        <dbReference type="ARBA" id="ARBA00023157"/>
    </source>
</evidence>
<dbReference type="InterPro" id="IPR006076">
    <property type="entry name" value="FAD-dep_OxRdtase"/>
</dbReference>
<evidence type="ECO:0000313" key="8">
    <source>
        <dbReference type="EMBL" id="UUP15938.1"/>
    </source>
</evidence>
<name>A0ABY5MCZ5_9HYPH</name>
<evidence type="ECO:0000256" key="5">
    <source>
        <dbReference type="ARBA" id="ARBA00023014"/>
    </source>
</evidence>
<evidence type="ECO:0000313" key="9">
    <source>
        <dbReference type="Proteomes" id="UP001342418"/>
    </source>
</evidence>
<dbReference type="Gene3D" id="2.102.10.10">
    <property type="entry name" value="Rieske [2Fe-2S] iron-sulphur domain"/>
    <property type="match status" value="1"/>
</dbReference>
<keyword evidence="2" id="KW-0479">Metal-binding</keyword>
<evidence type="ECO:0000259" key="7">
    <source>
        <dbReference type="PROSITE" id="PS51296"/>
    </source>
</evidence>
<keyword evidence="6" id="KW-1015">Disulfide bond</keyword>
<feature type="domain" description="Rieske" evidence="7">
    <location>
        <begin position="407"/>
        <end position="492"/>
    </location>
</feature>
<dbReference type="PRINTS" id="PR00162">
    <property type="entry name" value="RIESKE"/>
</dbReference>
<evidence type="ECO:0000256" key="1">
    <source>
        <dbReference type="ARBA" id="ARBA00022714"/>
    </source>
</evidence>
<sequence length="492" mass="53272">MPALTGKPGSCWVATAEATDYPPLEGSIHAETVVVGAGIVGLTVALRLAEAGRSVIVLEGLRVGQQVTGRSSAKITTQHRLIYRRLIDTLGTEQARAYADANKAGVDRIGSWIREYDIACDLERKPAYTYTQDPGLKSAIEAEAEAARTLGLSAEVVDRAPLPFDNAGALVFPDQAQFNPAMYLTALARAVADRGGRIFEESRARFIGEASRWRVVTDGGTVHAENVVVATNMTVKSPVGMANRTQPRSHTVMAFRIDDSAPIDGMFITVEEEQSRSLRTGRDAEGPLLLALGPRFNTGQEGDVASRFAELEDWARGNLPVGETVWRWCNEDYDTADRVPYAGEPDPEKAPGFHIATGFNAWGISNGAAVGMMIADAIMERPTPWKALYDPTRPYPEDFHKSGESQSVVESVDDIAPGHGGVLVKDKKHIAAWRDEAGKLHTMSAHCTHKGCPLTWNNADRTWDCPCHGSIFAADGTVLHGPARVPLPPERL</sequence>
<accession>A0ABY5MCZ5</accession>
<evidence type="ECO:0000256" key="3">
    <source>
        <dbReference type="ARBA" id="ARBA00023002"/>
    </source>
</evidence>
<dbReference type="PROSITE" id="PS51296">
    <property type="entry name" value="RIESKE"/>
    <property type="match status" value="1"/>
</dbReference>
<keyword evidence="9" id="KW-1185">Reference proteome</keyword>
<dbReference type="EC" id="1.4.3.-" evidence="8"/>
<organism evidence="8 9">
    <name type="scientific">Nitratireductor thuwali</name>
    <dbReference type="NCBI Taxonomy" id="2267699"/>
    <lineage>
        <taxon>Bacteria</taxon>
        <taxon>Pseudomonadati</taxon>
        <taxon>Pseudomonadota</taxon>
        <taxon>Alphaproteobacteria</taxon>
        <taxon>Hyphomicrobiales</taxon>
        <taxon>Phyllobacteriaceae</taxon>
        <taxon>Nitratireductor</taxon>
    </lineage>
</organism>
<dbReference type="PANTHER" id="PTHR13847">
    <property type="entry name" value="SARCOSINE DEHYDROGENASE-RELATED"/>
    <property type="match status" value="1"/>
</dbReference>
<dbReference type="InterPro" id="IPR036922">
    <property type="entry name" value="Rieske_2Fe-2S_sf"/>
</dbReference>
<keyword evidence="3 8" id="KW-0560">Oxidoreductase</keyword>
<dbReference type="Gene3D" id="3.50.50.60">
    <property type="entry name" value="FAD/NAD(P)-binding domain"/>
    <property type="match status" value="1"/>
</dbReference>
<evidence type="ECO:0000256" key="2">
    <source>
        <dbReference type="ARBA" id="ARBA00022723"/>
    </source>
</evidence>
<gene>
    <name evidence="8" type="primary">puuB_2</name>
    <name evidence="8" type="ORF">NTH_00378</name>
</gene>
<keyword evidence="5" id="KW-0411">Iron-sulfur</keyword>
<keyword evidence="1" id="KW-0001">2Fe-2S</keyword>